<dbReference type="PROSITE" id="PS50297">
    <property type="entry name" value="ANK_REP_REGION"/>
    <property type="match status" value="3"/>
</dbReference>
<dbReference type="OrthoDB" id="194358at2759"/>
<dbReference type="PANTHER" id="PTHR24198:SF165">
    <property type="entry name" value="ANKYRIN REPEAT-CONTAINING PROTEIN-RELATED"/>
    <property type="match status" value="1"/>
</dbReference>
<evidence type="ECO:0000256" key="4">
    <source>
        <dbReference type="SAM" id="MobiDB-lite"/>
    </source>
</evidence>
<comment type="caution">
    <text evidence="5">The sequence shown here is derived from an EMBL/GenBank/DDBJ whole genome shotgun (WGS) entry which is preliminary data.</text>
</comment>
<evidence type="ECO:0000256" key="1">
    <source>
        <dbReference type="ARBA" id="ARBA00022737"/>
    </source>
</evidence>
<dbReference type="InterPro" id="IPR002110">
    <property type="entry name" value="Ankyrin_rpt"/>
</dbReference>
<keyword evidence="1" id="KW-0677">Repeat</keyword>
<keyword evidence="6" id="KW-1185">Reference proteome</keyword>
<dbReference type="EMBL" id="JWZX01002423">
    <property type="protein sequence ID" value="KOO29394.1"/>
    <property type="molecule type" value="Genomic_DNA"/>
</dbReference>
<proteinExistence type="predicted"/>
<dbReference type="AlphaFoldDB" id="A0A0M0JS24"/>
<feature type="region of interest" description="Disordered" evidence="4">
    <location>
        <begin position="135"/>
        <end position="158"/>
    </location>
</feature>
<keyword evidence="2 3" id="KW-0040">ANK repeat</keyword>
<dbReference type="PROSITE" id="PS50088">
    <property type="entry name" value="ANK_REPEAT"/>
    <property type="match status" value="3"/>
</dbReference>
<feature type="compositionally biased region" description="Basic residues" evidence="4">
    <location>
        <begin position="546"/>
        <end position="557"/>
    </location>
</feature>
<reference evidence="6" key="1">
    <citation type="journal article" date="2015" name="PLoS Genet.">
        <title>Genome Sequence and Transcriptome Analyses of Chrysochromulina tobin: Metabolic Tools for Enhanced Algal Fitness in the Prominent Order Prymnesiales (Haptophyceae).</title>
        <authorList>
            <person name="Hovde B.T."/>
            <person name="Deodato C.R."/>
            <person name="Hunsperger H.M."/>
            <person name="Ryken S.A."/>
            <person name="Yost W."/>
            <person name="Jha R.K."/>
            <person name="Patterson J."/>
            <person name="Monnat R.J. Jr."/>
            <person name="Barlow S.B."/>
            <person name="Starkenburg S.R."/>
            <person name="Cattolico R.A."/>
        </authorList>
    </citation>
    <scope>NUCLEOTIDE SEQUENCE</scope>
    <source>
        <strain evidence="6">CCMP291</strain>
    </source>
</reference>
<evidence type="ECO:0000313" key="5">
    <source>
        <dbReference type="EMBL" id="KOO29394.1"/>
    </source>
</evidence>
<evidence type="ECO:0000256" key="2">
    <source>
        <dbReference type="ARBA" id="ARBA00023043"/>
    </source>
</evidence>
<name>A0A0M0JS24_9EUKA</name>
<feature type="region of interest" description="Disordered" evidence="4">
    <location>
        <begin position="536"/>
        <end position="564"/>
    </location>
</feature>
<dbReference type="Proteomes" id="UP000037460">
    <property type="component" value="Unassembled WGS sequence"/>
</dbReference>
<dbReference type="SUPFAM" id="SSF48403">
    <property type="entry name" value="Ankyrin repeat"/>
    <property type="match status" value="1"/>
</dbReference>
<dbReference type="Pfam" id="PF12796">
    <property type="entry name" value="Ank_2"/>
    <property type="match status" value="2"/>
</dbReference>
<evidence type="ECO:0000256" key="3">
    <source>
        <dbReference type="PROSITE-ProRule" id="PRU00023"/>
    </source>
</evidence>
<feature type="repeat" description="ANK" evidence="3">
    <location>
        <begin position="313"/>
        <end position="345"/>
    </location>
</feature>
<organism evidence="5 6">
    <name type="scientific">Chrysochromulina tobinii</name>
    <dbReference type="NCBI Taxonomy" id="1460289"/>
    <lineage>
        <taxon>Eukaryota</taxon>
        <taxon>Haptista</taxon>
        <taxon>Haptophyta</taxon>
        <taxon>Prymnesiophyceae</taxon>
        <taxon>Prymnesiales</taxon>
        <taxon>Chrysochromulinaceae</taxon>
        <taxon>Chrysochromulina</taxon>
    </lineage>
</organism>
<feature type="region of interest" description="Disordered" evidence="4">
    <location>
        <begin position="618"/>
        <end position="637"/>
    </location>
</feature>
<feature type="repeat" description="ANK" evidence="3">
    <location>
        <begin position="346"/>
        <end position="378"/>
    </location>
</feature>
<gene>
    <name evidence="5" type="ORF">Ctob_001703</name>
</gene>
<dbReference type="PANTHER" id="PTHR24198">
    <property type="entry name" value="ANKYRIN REPEAT AND PROTEIN KINASE DOMAIN-CONTAINING PROTEIN"/>
    <property type="match status" value="1"/>
</dbReference>
<dbReference type="SMART" id="SM00248">
    <property type="entry name" value="ANK"/>
    <property type="match status" value="5"/>
</dbReference>
<dbReference type="Gene3D" id="1.25.40.20">
    <property type="entry name" value="Ankyrin repeat-containing domain"/>
    <property type="match status" value="1"/>
</dbReference>
<protein>
    <submittedName>
        <fullName evidence="5">Ankyrin repeat domain protein</fullName>
    </submittedName>
</protein>
<sequence>MVDGSRLQYTGSAYKDVSVRATLVVRTTAEELKAQEEAANAAVGDEGGDDYEPMALRVMSGNPAMNAKTTTRPRPSSLDWGAEQLTLELPGPVQLPIFVQFLIRAKDANGQAVTLGHALGIIDSLNGSLNVTMIDDGSDGRPSTAPGGGGEVSQKPILPITTQKPTDLLKVEVEHAYKAVAQGHNAEERKGPDALILRCAYAVSTPFPALSADFLRTRQDESTLRAMNGGVASDDDAGKKPQLTGPPPLGSFAQGLLFDGPACVRELLKHGAPVGGTDLVTSTPLHKAVANGDQRAMQLLLGGGADINFQNMYGDTPVHRAVENSRLYTFTHLQRMGADINRPNKVGNTPLHLAAAIGHVQLVRALLTAGAGVMNYNLRGQVPLHVAVAAGKKEALKEFVAFHNNRKLPWATLCTQASNDTPLHVAVRTLRIPLFVWMVDNGGFSAGMVMKNVENIDPMKHLKKAQGLLKKMQGYQKKVDKADKKGAPKPPMPAAIIPPAPPPPDLRPLAEQMATQKQGSIQAYLMEDPIYVNFHEVPAPPPEPKGKKKKGGGKAKKEKLIPPPPFICTLGQALEVERTERRGAPYIGEKLKDMEKKYEEEKKAAEKIAAEKAKLKAQAEKEAAAKAAKDKPAGKKK</sequence>
<dbReference type="InterPro" id="IPR036770">
    <property type="entry name" value="Ankyrin_rpt-contain_sf"/>
</dbReference>
<accession>A0A0M0JS24</accession>
<evidence type="ECO:0000313" key="6">
    <source>
        <dbReference type="Proteomes" id="UP000037460"/>
    </source>
</evidence>
<feature type="repeat" description="ANK" evidence="3">
    <location>
        <begin position="280"/>
        <end position="312"/>
    </location>
</feature>